<dbReference type="Pfam" id="PF05154">
    <property type="entry name" value="TM2"/>
    <property type="match status" value="1"/>
</dbReference>
<dbReference type="PANTHER" id="PTHR44733">
    <property type="entry name" value="DNAJ HOMOLOG SUBFAMILY C MEMBER 22"/>
    <property type="match status" value="1"/>
</dbReference>
<dbReference type="CDD" id="cd06257">
    <property type="entry name" value="DnaJ"/>
    <property type="match status" value="1"/>
</dbReference>
<sequence>MPGKNQVKTNGNSREEMADYTSTGGKKKSNFVAYFLWMFGGFFGAHHLYLERIDHAIVWATTMGGYFGIGCFRDMWRIPTYVKDANEDPNYIEIWKIIVRQNRKPPFSTARFIGALATGHLWGELVRCAIPEDEMYGINFKPLLYIVPAVIAVGVWVVGNIGREQGSIWLSLMTAYMMYPLLYYIGDESTWVNIVAVITALAFDTFSKEWRLKPKKRHSVTRSLAVYTISVIIFWSLLTSYFYFNATLTDSEGEEIKVTEAVKHFFTSPIWLDLKVTLGATWEQAKNQGFWATWRQLVDLSDPRGEINAYRVLDLSTTASESEITAKWRTLSKEHHPDKVKGNEDEKKAAQERFMEIQQAYEILSKKKTRRQRKNRRAG</sequence>
<evidence type="ECO:0000256" key="2">
    <source>
        <dbReference type="ARBA" id="ARBA00004141"/>
    </source>
</evidence>
<dbReference type="CTD" id="32683"/>
<evidence type="ECO:0000256" key="6">
    <source>
        <dbReference type="ARBA" id="ARBA00023136"/>
    </source>
</evidence>
<comment type="function">
    <text evidence="1">May function as a co-chaperone.</text>
</comment>
<dbReference type="Pfam" id="PF00226">
    <property type="entry name" value="DnaJ"/>
    <property type="match status" value="1"/>
</dbReference>
<evidence type="ECO:0000313" key="11">
    <source>
        <dbReference type="Proteomes" id="UP000694866"/>
    </source>
</evidence>
<reference evidence="12" key="1">
    <citation type="submission" date="2025-08" db="UniProtKB">
        <authorList>
            <consortium name="RefSeq"/>
        </authorList>
    </citation>
    <scope>IDENTIFICATION</scope>
    <source>
        <strain evidence="12">USDA-PBARC FA_bdor</strain>
        <tissue evidence="12">Whole organism</tissue>
    </source>
</reference>
<protein>
    <recommendedName>
        <fullName evidence="3">DnaJ homolog subfamily C member 22</fullName>
    </recommendedName>
</protein>
<comment type="subcellular location">
    <subcellularLocation>
        <location evidence="2">Membrane</location>
        <topology evidence="2">Multi-pass membrane protein</topology>
    </subcellularLocation>
</comment>
<dbReference type="PANTHER" id="PTHR44733:SF1">
    <property type="entry name" value="DNAJ HOMOLOG SUBFAMILY C MEMBER 22"/>
    <property type="match status" value="1"/>
</dbReference>
<keyword evidence="6 9" id="KW-0472">Membrane</keyword>
<evidence type="ECO:0000256" key="8">
    <source>
        <dbReference type="SAM" id="MobiDB-lite"/>
    </source>
</evidence>
<feature type="coiled-coil region" evidence="7">
    <location>
        <begin position="340"/>
        <end position="367"/>
    </location>
</feature>
<evidence type="ECO:0000256" key="5">
    <source>
        <dbReference type="ARBA" id="ARBA00022989"/>
    </source>
</evidence>
<dbReference type="Gene3D" id="1.10.287.110">
    <property type="entry name" value="DnaJ domain"/>
    <property type="match status" value="1"/>
</dbReference>
<keyword evidence="11" id="KW-1185">Reference proteome</keyword>
<accession>A0A9R1TQU9</accession>
<dbReference type="InterPro" id="IPR001623">
    <property type="entry name" value="DnaJ_domain"/>
</dbReference>
<evidence type="ECO:0000256" key="9">
    <source>
        <dbReference type="SAM" id="Phobius"/>
    </source>
</evidence>
<feature type="transmembrane region" description="Helical" evidence="9">
    <location>
        <begin position="143"/>
        <end position="161"/>
    </location>
</feature>
<organism evidence="11 12">
    <name type="scientific">Fopius arisanus</name>
    <dbReference type="NCBI Taxonomy" id="64838"/>
    <lineage>
        <taxon>Eukaryota</taxon>
        <taxon>Metazoa</taxon>
        <taxon>Ecdysozoa</taxon>
        <taxon>Arthropoda</taxon>
        <taxon>Hexapoda</taxon>
        <taxon>Insecta</taxon>
        <taxon>Pterygota</taxon>
        <taxon>Neoptera</taxon>
        <taxon>Endopterygota</taxon>
        <taxon>Hymenoptera</taxon>
        <taxon>Apocrita</taxon>
        <taxon>Ichneumonoidea</taxon>
        <taxon>Braconidae</taxon>
        <taxon>Opiinae</taxon>
        <taxon>Fopius</taxon>
    </lineage>
</organism>
<feature type="compositionally biased region" description="Polar residues" evidence="8">
    <location>
        <begin position="1"/>
        <end position="12"/>
    </location>
</feature>
<dbReference type="InterPro" id="IPR036869">
    <property type="entry name" value="J_dom_sf"/>
</dbReference>
<feature type="transmembrane region" description="Helical" evidence="9">
    <location>
        <begin position="181"/>
        <end position="203"/>
    </location>
</feature>
<dbReference type="OrthoDB" id="10262359at2759"/>
<dbReference type="RefSeq" id="XP_011313940.1">
    <property type="nucleotide sequence ID" value="XM_011315638.1"/>
</dbReference>
<dbReference type="AlphaFoldDB" id="A0A9R1TQU9"/>
<feature type="transmembrane region" description="Helical" evidence="9">
    <location>
        <begin position="224"/>
        <end position="244"/>
    </location>
</feature>
<dbReference type="PROSITE" id="PS50076">
    <property type="entry name" value="DNAJ_2"/>
    <property type="match status" value="1"/>
</dbReference>
<feature type="domain" description="J" evidence="10">
    <location>
        <begin position="308"/>
        <end position="378"/>
    </location>
</feature>
<evidence type="ECO:0000313" key="12">
    <source>
        <dbReference type="RefSeq" id="XP_011313940.1"/>
    </source>
</evidence>
<dbReference type="GeneID" id="105273291"/>
<dbReference type="PRINTS" id="PR00625">
    <property type="entry name" value="JDOMAIN"/>
</dbReference>
<keyword evidence="4 9" id="KW-0812">Transmembrane</keyword>
<feature type="region of interest" description="Disordered" evidence="8">
    <location>
        <begin position="1"/>
        <end position="23"/>
    </location>
</feature>
<dbReference type="InterPro" id="IPR007829">
    <property type="entry name" value="TM2"/>
</dbReference>
<gene>
    <name evidence="12" type="primary">wus</name>
</gene>
<dbReference type="GO" id="GO:0016020">
    <property type="term" value="C:membrane"/>
    <property type="evidence" value="ECO:0007669"/>
    <property type="project" value="UniProtKB-SubCell"/>
</dbReference>
<dbReference type="KEGG" id="fas:105273291"/>
<keyword evidence="7" id="KW-0175">Coiled coil</keyword>
<dbReference type="SUPFAM" id="SSF46565">
    <property type="entry name" value="Chaperone J-domain"/>
    <property type="match status" value="1"/>
</dbReference>
<evidence type="ECO:0000259" key="10">
    <source>
        <dbReference type="PROSITE" id="PS50076"/>
    </source>
</evidence>
<evidence type="ECO:0000256" key="7">
    <source>
        <dbReference type="SAM" id="Coils"/>
    </source>
</evidence>
<evidence type="ECO:0000256" key="1">
    <source>
        <dbReference type="ARBA" id="ARBA00002080"/>
    </source>
</evidence>
<proteinExistence type="predicted"/>
<keyword evidence="5 9" id="KW-1133">Transmembrane helix</keyword>
<dbReference type="SMART" id="SM00271">
    <property type="entry name" value="DnaJ"/>
    <property type="match status" value="1"/>
</dbReference>
<dbReference type="Proteomes" id="UP000694866">
    <property type="component" value="Unplaced"/>
</dbReference>
<name>A0A9R1TQU9_9HYME</name>
<evidence type="ECO:0000256" key="4">
    <source>
        <dbReference type="ARBA" id="ARBA00022692"/>
    </source>
</evidence>
<evidence type="ECO:0000256" key="3">
    <source>
        <dbReference type="ARBA" id="ARBA00020945"/>
    </source>
</evidence>
<feature type="transmembrane region" description="Helical" evidence="9">
    <location>
        <begin position="31"/>
        <end position="50"/>
    </location>
</feature>
<feature type="transmembrane region" description="Helical" evidence="9">
    <location>
        <begin position="56"/>
        <end position="76"/>
    </location>
</feature>